<evidence type="ECO:0000313" key="4">
    <source>
        <dbReference type="Proteomes" id="UP000006049"/>
    </source>
</evidence>
<evidence type="ECO:0000313" key="3">
    <source>
        <dbReference type="EMBL" id="AFL82483.1"/>
    </source>
</evidence>
<dbReference type="HOGENOM" id="CLU_1298316_0_0_10"/>
<dbReference type="RefSeq" id="WP_014783732.1">
    <property type="nucleotide sequence ID" value="NC_018013.1"/>
</dbReference>
<accession>I3YZR5</accession>
<dbReference type="Proteomes" id="UP000006049">
    <property type="component" value="Chromosome"/>
</dbReference>
<dbReference type="STRING" id="746697.Aeqsu_3045"/>
<gene>
    <name evidence="3" type="ordered locus">Aeqsu_3045</name>
</gene>
<dbReference type="PATRIC" id="fig|746697.3.peg.3104"/>
<dbReference type="EMBL" id="CP003280">
    <property type="protein sequence ID" value="AFL82483.1"/>
    <property type="molecule type" value="Genomic_DNA"/>
</dbReference>
<name>I3YZR5_AEQSU</name>
<feature type="coiled-coil region" evidence="1">
    <location>
        <begin position="113"/>
        <end position="140"/>
    </location>
</feature>
<organism evidence="3 4">
    <name type="scientific">Aequorivita sublithincola (strain DSM 14238 / LMG 21431 / ACAM 643 / 9-3)</name>
    <dbReference type="NCBI Taxonomy" id="746697"/>
    <lineage>
        <taxon>Bacteria</taxon>
        <taxon>Pseudomonadati</taxon>
        <taxon>Bacteroidota</taxon>
        <taxon>Flavobacteriia</taxon>
        <taxon>Flavobacteriales</taxon>
        <taxon>Flavobacteriaceae</taxon>
        <taxon>Aequorivita</taxon>
    </lineage>
</organism>
<proteinExistence type="predicted"/>
<feature type="transmembrane region" description="Helical" evidence="2">
    <location>
        <begin position="12"/>
        <end position="32"/>
    </location>
</feature>
<keyword evidence="4" id="KW-1185">Reference proteome</keyword>
<keyword evidence="1" id="KW-0175">Coiled coil</keyword>
<evidence type="ECO:0000256" key="1">
    <source>
        <dbReference type="SAM" id="Coils"/>
    </source>
</evidence>
<dbReference type="KEGG" id="asl:Aeqsu_3045"/>
<reference evidence="3 4" key="1">
    <citation type="submission" date="2012-06" db="EMBL/GenBank/DDBJ databases">
        <title>The complete genome of Aequorivita sublithincola DSM 14238.</title>
        <authorList>
            <consortium name="US DOE Joint Genome Institute (JGI-PGF)"/>
            <person name="Lucas S."/>
            <person name="Copeland A."/>
            <person name="Lapidus A."/>
            <person name="Goodwin L."/>
            <person name="Pitluck S."/>
            <person name="Peters L."/>
            <person name="Munk A.C.C."/>
            <person name="Kyrpides N."/>
            <person name="Mavromatis K."/>
            <person name="Pagani I."/>
            <person name="Ivanova N."/>
            <person name="Ovchinnikova G."/>
            <person name="Zeytun A."/>
            <person name="Detter J.C."/>
            <person name="Han C."/>
            <person name="Land M."/>
            <person name="Hauser L."/>
            <person name="Markowitz V."/>
            <person name="Cheng J.-F."/>
            <person name="Hugenholtz P."/>
            <person name="Woyke T."/>
            <person name="Wu D."/>
            <person name="Tindall B."/>
            <person name="Faehnrich R."/>
            <person name="Brambilla E."/>
            <person name="Klenk H.-P."/>
            <person name="Eisen J.A."/>
        </authorList>
    </citation>
    <scope>NUCLEOTIDE SEQUENCE [LARGE SCALE GENOMIC DNA]</scope>
    <source>
        <strain evidence="4">DSM 14238 / LMG 21431 / ACAM 643 / 9-3</strain>
    </source>
</reference>
<keyword evidence="2" id="KW-1133">Transmembrane helix</keyword>
<evidence type="ECO:0000256" key="2">
    <source>
        <dbReference type="SAM" id="Phobius"/>
    </source>
</evidence>
<keyword evidence="2" id="KW-0812">Transmembrane</keyword>
<sequence>MAEIKIEKKKPIWPWFILVLIILAAIYFFWYYNDNKHDADDDLMTNDSITQIDNDQIYRETNEDTTSLYDGSYGDVVNEKAIADYLTYIDNEKMGVDHQFTNGALMHLITATEAEARNMNVDVNANLEQAKQQATEITKDPTSLKHADKIKIAAGEISTALKTIQEQKFPNLSSEADMVKTLASKIDTKMATLQQKEDVKSFFDNSGKLLQNMNAHENDNQ</sequence>
<protein>
    <submittedName>
        <fullName evidence="3">Uncharacterized protein</fullName>
    </submittedName>
</protein>
<dbReference type="OrthoDB" id="952668at2"/>
<dbReference type="eggNOG" id="ENOG5032RJ8">
    <property type="taxonomic scope" value="Bacteria"/>
</dbReference>
<keyword evidence="2" id="KW-0472">Membrane</keyword>
<dbReference type="AlphaFoldDB" id="I3YZR5"/>